<feature type="domain" description="JmjC" evidence="5">
    <location>
        <begin position="246"/>
        <end position="402"/>
    </location>
</feature>
<name>D0LTG4_HALO1</name>
<keyword evidence="3" id="KW-0560">Oxidoreductase</keyword>
<dbReference type="InterPro" id="IPR041667">
    <property type="entry name" value="Cupin_8"/>
</dbReference>
<keyword evidence="2" id="KW-0479">Metal-binding</keyword>
<dbReference type="PANTHER" id="PTHR12461:SF106">
    <property type="entry name" value="BIFUNCTIONAL PEPTIDASE AND ARGINYL-HYDROXYLASE JMJD5"/>
    <property type="match status" value="1"/>
</dbReference>
<dbReference type="SUPFAM" id="SSF51197">
    <property type="entry name" value="Clavaminate synthase-like"/>
    <property type="match status" value="1"/>
</dbReference>
<sequence>MIDPKLRLSDTLATVTRRVKQFEPEVCRALKGHYHLCLHSESGSQRNLFISIGEESARLVDSSSAEVDLRLKLRETDFVSLIAGSTDPFTLFTNERLLLHDGRGNAVPFAAGRRLLQTLLVEWRIDSTSVAAIEAHAARLAGRTHVDRVTGCEADEFFARYARPGVPVILGGMARDWPLTSLDPQTLGERFGGYQVAVFSDLVEDAGTSNEGKQAVQTSGRVFTNMPLREFIQMSFSGPRRLGDLSRVTPYITAHSLPDELLEWIEYPPFFPREAFVRPKMWMGPSHTETPLHRDLIDNFLAQVWGFKQMRLISPAHTAKLYAIAENLNPYYQPSQLDADRPDLAQFPMCADVPYTDCVLSPGDILYLPAGWWHRVRSLEPSLSVNFFALNQAPSSISSTSA</sequence>
<dbReference type="InterPro" id="IPR036527">
    <property type="entry name" value="SCP2_sterol-bd_dom_sf"/>
</dbReference>
<dbReference type="KEGG" id="hoh:Hoch_1301"/>
<dbReference type="Pfam" id="PF13621">
    <property type="entry name" value="Cupin_8"/>
    <property type="match status" value="1"/>
</dbReference>
<protein>
    <submittedName>
        <fullName evidence="6">Transcription factor jumonji</fullName>
    </submittedName>
</protein>
<dbReference type="SMART" id="SM00558">
    <property type="entry name" value="JmjC"/>
    <property type="match status" value="1"/>
</dbReference>
<dbReference type="PROSITE" id="PS51184">
    <property type="entry name" value="JMJC"/>
    <property type="match status" value="1"/>
</dbReference>
<evidence type="ECO:0000313" key="7">
    <source>
        <dbReference type="Proteomes" id="UP000001880"/>
    </source>
</evidence>
<dbReference type="STRING" id="502025.Hoch_1301"/>
<dbReference type="Pfam" id="PF02036">
    <property type="entry name" value="SCP2"/>
    <property type="match status" value="1"/>
</dbReference>
<accession>D0LTG4</accession>
<gene>
    <name evidence="6" type="ordered locus">Hoch_1301</name>
</gene>
<organism evidence="6 7">
    <name type="scientific">Haliangium ochraceum (strain DSM 14365 / JCM 11303 / SMP-2)</name>
    <dbReference type="NCBI Taxonomy" id="502025"/>
    <lineage>
        <taxon>Bacteria</taxon>
        <taxon>Pseudomonadati</taxon>
        <taxon>Myxococcota</taxon>
        <taxon>Polyangia</taxon>
        <taxon>Haliangiales</taxon>
        <taxon>Kofleriaceae</taxon>
        <taxon>Haliangium</taxon>
    </lineage>
</organism>
<dbReference type="SUPFAM" id="SSF55718">
    <property type="entry name" value="SCP-like"/>
    <property type="match status" value="1"/>
</dbReference>
<dbReference type="PANTHER" id="PTHR12461">
    <property type="entry name" value="HYPOXIA-INDUCIBLE FACTOR 1 ALPHA INHIBITOR-RELATED"/>
    <property type="match status" value="1"/>
</dbReference>
<evidence type="ECO:0000256" key="1">
    <source>
        <dbReference type="ARBA" id="ARBA00001954"/>
    </source>
</evidence>
<evidence type="ECO:0000256" key="4">
    <source>
        <dbReference type="ARBA" id="ARBA00023004"/>
    </source>
</evidence>
<dbReference type="Gene3D" id="3.30.1050.10">
    <property type="entry name" value="SCP2 sterol-binding domain"/>
    <property type="match status" value="1"/>
</dbReference>
<keyword evidence="4" id="KW-0408">Iron</keyword>
<dbReference type="GO" id="GO:0046872">
    <property type="term" value="F:metal ion binding"/>
    <property type="evidence" value="ECO:0007669"/>
    <property type="project" value="UniProtKB-KW"/>
</dbReference>
<dbReference type="Proteomes" id="UP000001880">
    <property type="component" value="Chromosome"/>
</dbReference>
<comment type="cofactor">
    <cofactor evidence="1">
        <name>Fe(2+)</name>
        <dbReference type="ChEBI" id="CHEBI:29033"/>
    </cofactor>
</comment>
<evidence type="ECO:0000313" key="6">
    <source>
        <dbReference type="EMBL" id="ACY13859.1"/>
    </source>
</evidence>
<proteinExistence type="predicted"/>
<dbReference type="GO" id="GO:0016491">
    <property type="term" value="F:oxidoreductase activity"/>
    <property type="evidence" value="ECO:0007669"/>
    <property type="project" value="UniProtKB-KW"/>
</dbReference>
<dbReference type="HOGENOM" id="CLU_741594_0_0_7"/>
<dbReference type="EMBL" id="CP001804">
    <property type="protein sequence ID" value="ACY13859.1"/>
    <property type="molecule type" value="Genomic_DNA"/>
</dbReference>
<dbReference type="eggNOG" id="COG2850">
    <property type="taxonomic scope" value="Bacteria"/>
</dbReference>
<reference evidence="6 7" key="1">
    <citation type="journal article" date="2010" name="Stand. Genomic Sci.">
        <title>Complete genome sequence of Haliangium ochraceum type strain (SMP-2).</title>
        <authorList>
            <consortium name="US DOE Joint Genome Institute (JGI-PGF)"/>
            <person name="Ivanova N."/>
            <person name="Daum C."/>
            <person name="Lang E."/>
            <person name="Abt B."/>
            <person name="Kopitz M."/>
            <person name="Saunders E."/>
            <person name="Lapidus A."/>
            <person name="Lucas S."/>
            <person name="Glavina Del Rio T."/>
            <person name="Nolan M."/>
            <person name="Tice H."/>
            <person name="Copeland A."/>
            <person name="Cheng J.F."/>
            <person name="Chen F."/>
            <person name="Bruce D."/>
            <person name="Goodwin L."/>
            <person name="Pitluck S."/>
            <person name="Mavromatis K."/>
            <person name="Pati A."/>
            <person name="Mikhailova N."/>
            <person name="Chen A."/>
            <person name="Palaniappan K."/>
            <person name="Land M."/>
            <person name="Hauser L."/>
            <person name="Chang Y.J."/>
            <person name="Jeffries C.D."/>
            <person name="Detter J.C."/>
            <person name="Brettin T."/>
            <person name="Rohde M."/>
            <person name="Goker M."/>
            <person name="Bristow J."/>
            <person name="Markowitz V."/>
            <person name="Eisen J.A."/>
            <person name="Hugenholtz P."/>
            <person name="Kyrpides N.C."/>
            <person name="Klenk H.P."/>
        </authorList>
    </citation>
    <scope>NUCLEOTIDE SEQUENCE [LARGE SCALE GENOMIC DNA]</scope>
    <source>
        <strain evidence="7">DSM 14365 / CIP 107738 / JCM 11303 / AJ 13395 / SMP-2</strain>
    </source>
</reference>
<evidence type="ECO:0000256" key="2">
    <source>
        <dbReference type="ARBA" id="ARBA00022723"/>
    </source>
</evidence>
<keyword evidence="7" id="KW-1185">Reference proteome</keyword>
<dbReference type="InterPro" id="IPR003033">
    <property type="entry name" value="SCP2_sterol-bd_dom"/>
</dbReference>
<evidence type="ECO:0000259" key="5">
    <source>
        <dbReference type="PROSITE" id="PS51184"/>
    </source>
</evidence>
<evidence type="ECO:0000256" key="3">
    <source>
        <dbReference type="ARBA" id="ARBA00023002"/>
    </source>
</evidence>
<dbReference type="AlphaFoldDB" id="D0LTG4"/>
<dbReference type="InterPro" id="IPR003347">
    <property type="entry name" value="JmjC_dom"/>
</dbReference>
<dbReference type="Gene3D" id="2.60.120.650">
    <property type="entry name" value="Cupin"/>
    <property type="match status" value="1"/>
</dbReference>